<dbReference type="EMBL" id="LSRX01000673">
    <property type="protein sequence ID" value="OLP91274.1"/>
    <property type="molecule type" value="Genomic_DNA"/>
</dbReference>
<keyword evidence="2" id="KW-0812">Transmembrane</keyword>
<organism evidence="3 4">
    <name type="scientific">Symbiodinium microadriaticum</name>
    <name type="common">Dinoflagellate</name>
    <name type="synonym">Zooxanthella microadriatica</name>
    <dbReference type="NCBI Taxonomy" id="2951"/>
    <lineage>
        <taxon>Eukaryota</taxon>
        <taxon>Sar</taxon>
        <taxon>Alveolata</taxon>
        <taxon>Dinophyceae</taxon>
        <taxon>Suessiales</taxon>
        <taxon>Symbiodiniaceae</taxon>
        <taxon>Symbiodinium</taxon>
    </lineage>
</organism>
<keyword evidence="4" id="KW-1185">Reference proteome</keyword>
<proteinExistence type="predicted"/>
<gene>
    <name evidence="3" type="primary">wdr55</name>
    <name evidence="3" type="ORF">AK812_SmicGene27049</name>
</gene>
<dbReference type="InterPro" id="IPR015943">
    <property type="entry name" value="WD40/YVTN_repeat-like_dom_sf"/>
</dbReference>
<dbReference type="AlphaFoldDB" id="A0A1Q9D7V8"/>
<feature type="transmembrane region" description="Helical" evidence="2">
    <location>
        <begin position="322"/>
        <end position="348"/>
    </location>
</feature>
<dbReference type="Gene3D" id="2.130.10.10">
    <property type="entry name" value="YVTN repeat-like/Quinoprotein amine dehydrogenase"/>
    <property type="match status" value="1"/>
</dbReference>
<dbReference type="Proteomes" id="UP000186817">
    <property type="component" value="Unassembled WGS sequence"/>
</dbReference>
<comment type="caution">
    <text evidence="3">The sequence shown here is derived from an EMBL/GenBank/DDBJ whole genome shotgun (WGS) entry which is preliminary data.</text>
</comment>
<protein>
    <submittedName>
        <fullName evidence="3">WD repeat-containing protein 55-like</fullName>
    </submittedName>
</protein>
<sequence length="414" mass="44437">MSDFQDDELLSIAIVKQGAKVICGTQTGPLPIFSWGDFGDQKDRIKGHPMSVDAMVKLAEDGILTGSSDGKIRVVAVHSKGLGSGVLGLLGEHGSAEYPMERLALSGDEKLLASTAHSKPSVLLWSTEEARRLLAGETWAEIFGEEAAGIPAGEAENEEVDSSDEEERRLQVASGIRSSSRLRASSLVSESCRAALPAAAAADQEVPKLPERFLGFEDVVAKELGDLDYPWNLKAMEERIQEYSTISEVKVRAMMIMWSVTPPMLLIIIIIIIIIIIMIMINVIITTNTITISITITVTAIVIDIGLIAVTISIISIIATTIVVISIIIVIVTIIIIIIIIVIIIVIVISIITIIAIVIIMVAIFVIIAIIISSIVSFISVISVIAINAQLSARVMQNYNEFVTGMQMAGALAA</sequence>
<feature type="region of interest" description="Disordered" evidence="1">
    <location>
        <begin position="148"/>
        <end position="167"/>
    </location>
</feature>
<keyword evidence="2" id="KW-0472">Membrane</keyword>
<accession>A0A1Q9D7V8</accession>
<name>A0A1Q9D7V8_SYMMI</name>
<reference evidence="3 4" key="1">
    <citation type="submission" date="2016-02" db="EMBL/GenBank/DDBJ databases">
        <title>Genome analysis of coral dinoflagellate symbionts highlights evolutionary adaptations to a symbiotic lifestyle.</title>
        <authorList>
            <person name="Aranda M."/>
            <person name="Li Y."/>
            <person name="Liew Y.J."/>
            <person name="Baumgarten S."/>
            <person name="Simakov O."/>
            <person name="Wilson M."/>
            <person name="Piel J."/>
            <person name="Ashoor H."/>
            <person name="Bougouffa S."/>
            <person name="Bajic V.B."/>
            <person name="Ryu T."/>
            <person name="Ravasi T."/>
            <person name="Bayer T."/>
            <person name="Micklem G."/>
            <person name="Kim H."/>
            <person name="Bhak J."/>
            <person name="Lajeunesse T.C."/>
            <person name="Voolstra C.R."/>
        </authorList>
    </citation>
    <scope>NUCLEOTIDE SEQUENCE [LARGE SCALE GENOMIC DNA]</scope>
    <source>
        <strain evidence="3 4">CCMP2467</strain>
    </source>
</reference>
<evidence type="ECO:0000256" key="1">
    <source>
        <dbReference type="SAM" id="MobiDB-lite"/>
    </source>
</evidence>
<keyword evidence="2" id="KW-1133">Transmembrane helix</keyword>
<evidence type="ECO:0000256" key="2">
    <source>
        <dbReference type="SAM" id="Phobius"/>
    </source>
</evidence>
<feature type="compositionally biased region" description="Acidic residues" evidence="1">
    <location>
        <begin position="155"/>
        <end position="165"/>
    </location>
</feature>
<feature type="transmembrane region" description="Helical" evidence="2">
    <location>
        <begin position="291"/>
        <end position="315"/>
    </location>
</feature>
<feature type="transmembrane region" description="Helical" evidence="2">
    <location>
        <begin position="264"/>
        <end position="285"/>
    </location>
</feature>
<feature type="transmembrane region" description="Helical" evidence="2">
    <location>
        <begin position="354"/>
        <end position="387"/>
    </location>
</feature>
<evidence type="ECO:0000313" key="4">
    <source>
        <dbReference type="Proteomes" id="UP000186817"/>
    </source>
</evidence>
<evidence type="ECO:0000313" key="3">
    <source>
        <dbReference type="EMBL" id="OLP91274.1"/>
    </source>
</evidence>
<dbReference type="OrthoDB" id="2288928at2759"/>